<dbReference type="Proteomes" id="UP000294257">
    <property type="component" value="Unassembled WGS sequence"/>
</dbReference>
<name>A0A4Q7KMH7_9PSEU</name>
<evidence type="ECO:0000313" key="2">
    <source>
        <dbReference type="Proteomes" id="UP000294257"/>
    </source>
</evidence>
<dbReference type="AlphaFoldDB" id="A0A4Q7KMH7"/>
<gene>
    <name evidence="1" type="ORF">EV193_10569</name>
</gene>
<keyword evidence="2" id="KW-1185">Reference proteome</keyword>
<dbReference type="EMBL" id="SGWQ01000005">
    <property type="protein sequence ID" value="RZS37514.1"/>
    <property type="molecule type" value="Genomic_DNA"/>
</dbReference>
<organism evidence="1 2">
    <name type="scientific">Herbihabitans rhizosphaerae</name>
    <dbReference type="NCBI Taxonomy" id="1872711"/>
    <lineage>
        <taxon>Bacteria</taxon>
        <taxon>Bacillati</taxon>
        <taxon>Actinomycetota</taxon>
        <taxon>Actinomycetes</taxon>
        <taxon>Pseudonocardiales</taxon>
        <taxon>Pseudonocardiaceae</taxon>
        <taxon>Herbihabitans</taxon>
    </lineage>
</organism>
<reference evidence="1 2" key="1">
    <citation type="submission" date="2019-02" db="EMBL/GenBank/DDBJ databases">
        <title>Genomic Encyclopedia of Type Strains, Phase IV (KMG-IV): sequencing the most valuable type-strain genomes for metagenomic binning, comparative biology and taxonomic classification.</title>
        <authorList>
            <person name="Goeker M."/>
        </authorList>
    </citation>
    <scope>NUCLEOTIDE SEQUENCE [LARGE SCALE GENOMIC DNA]</scope>
    <source>
        <strain evidence="1 2">DSM 101727</strain>
    </source>
</reference>
<protein>
    <submittedName>
        <fullName evidence="1">Uncharacterized protein</fullName>
    </submittedName>
</protein>
<comment type="caution">
    <text evidence="1">The sequence shown here is derived from an EMBL/GenBank/DDBJ whole genome shotgun (WGS) entry which is preliminary data.</text>
</comment>
<sequence length="38" mass="4403">MKLNSVERAFVNNPVRAAHQHHREAGWFLCSTGWARPK</sequence>
<proteinExistence type="predicted"/>
<evidence type="ECO:0000313" key="1">
    <source>
        <dbReference type="EMBL" id="RZS37514.1"/>
    </source>
</evidence>
<accession>A0A4Q7KMH7</accession>